<dbReference type="FunFam" id="3.40.50.300:FF:000224">
    <property type="entry name" value="Energy-coupling factor transporter ATP-binding protein EcfA"/>
    <property type="match status" value="1"/>
</dbReference>
<organism evidence="10 13">
    <name type="scientific">Clostridium pasteurianum DSM 525 = ATCC 6013</name>
    <dbReference type="NCBI Taxonomy" id="1262449"/>
    <lineage>
        <taxon>Bacteria</taxon>
        <taxon>Bacillati</taxon>
        <taxon>Bacillota</taxon>
        <taxon>Clostridia</taxon>
        <taxon>Eubacteriales</taxon>
        <taxon>Clostridiaceae</taxon>
        <taxon>Clostridium</taxon>
    </lineage>
</organism>
<dbReference type="KEGG" id="cpae:CPAST_c36440"/>
<dbReference type="Proteomes" id="UP000030905">
    <property type="component" value="Chromosome"/>
</dbReference>
<keyword evidence="10" id="KW-0378">Hydrolase</keyword>
<dbReference type="SMART" id="SM00382">
    <property type="entry name" value="AAA"/>
    <property type="match status" value="1"/>
</dbReference>
<evidence type="ECO:0000256" key="3">
    <source>
        <dbReference type="ARBA" id="ARBA00022448"/>
    </source>
</evidence>
<dbReference type="PANTHER" id="PTHR43553">
    <property type="entry name" value="HEAVY METAL TRANSPORTER"/>
    <property type="match status" value="1"/>
</dbReference>
<keyword evidence="3" id="KW-0813">Transport</keyword>
<dbReference type="EMBL" id="CP009268">
    <property type="protein sequence ID" value="AJA53688.1"/>
    <property type="molecule type" value="Genomic_DNA"/>
</dbReference>
<comment type="similarity">
    <text evidence="2">Belongs to the ABC transporter superfamily.</text>
</comment>
<dbReference type="SUPFAM" id="SSF52540">
    <property type="entry name" value="P-loop containing nucleoside triphosphate hydrolases"/>
    <property type="match status" value="1"/>
</dbReference>
<dbReference type="NCBIfam" id="TIGR04520">
    <property type="entry name" value="ECF_ATPase_1"/>
    <property type="match status" value="1"/>
</dbReference>
<reference evidence="11 12" key="3">
    <citation type="journal article" name="Genome Announc.">
        <title>Improved Draft Genome Sequence of Clostridium pasteurianum Strain ATCC 6013 (DSM 525) Using a Hybrid Next-Generation Sequencing Approach.</title>
        <authorList>
            <person name="Pyne M.E."/>
            <person name="Utturkar S."/>
            <person name="Brown S.D."/>
            <person name="Moo-Young M."/>
            <person name="Chung D.A."/>
            <person name="Chou C.P."/>
        </authorList>
    </citation>
    <scope>NUCLEOTIDE SEQUENCE [LARGE SCALE GENOMIC DNA]</scope>
    <source>
        <strain evidence="11 12">ATCC 6013</strain>
    </source>
</reference>
<dbReference type="GO" id="GO:0005524">
    <property type="term" value="F:ATP binding"/>
    <property type="evidence" value="ECO:0007669"/>
    <property type="project" value="UniProtKB-KW"/>
</dbReference>
<keyword evidence="5" id="KW-0547">Nucleotide-binding</keyword>
<dbReference type="InterPro" id="IPR003593">
    <property type="entry name" value="AAA+_ATPase"/>
</dbReference>
<dbReference type="GO" id="GO:0016887">
    <property type="term" value="F:ATP hydrolysis activity"/>
    <property type="evidence" value="ECO:0007669"/>
    <property type="project" value="InterPro"/>
</dbReference>
<dbReference type="EC" id="3.6.3.30" evidence="11"/>
<evidence type="ECO:0000256" key="7">
    <source>
        <dbReference type="ARBA" id="ARBA00022967"/>
    </source>
</evidence>
<evidence type="ECO:0000259" key="9">
    <source>
        <dbReference type="PROSITE" id="PS50893"/>
    </source>
</evidence>
<evidence type="ECO:0000256" key="2">
    <source>
        <dbReference type="ARBA" id="ARBA00005417"/>
    </source>
</evidence>
<dbReference type="InterPro" id="IPR030947">
    <property type="entry name" value="EcfA_1"/>
</dbReference>
<dbReference type="GO" id="GO:0043190">
    <property type="term" value="C:ATP-binding cassette (ABC) transporter complex"/>
    <property type="evidence" value="ECO:0007669"/>
    <property type="project" value="TreeGrafter"/>
</dbReference>
<dbReference type="KEGG" id="cpat:CLPA_c36440"/>
<dbReference type="EMBL" id="JPGY02000001">
    <property type="protein sequence ID" value="KRU14287.1"/>
    <property type="molecule type" value="Genomic_DNA"/>
</dbReference>
<dbReference type="eggNOG" id="COG1122">
    <property type="taxonomic scope" value="Bacteria"/>
</dbReference>
<dbReference type="Pfam" id="PF00005">
    <property type="entry name" value="ABC_tran"/>
    <property type="match status" value="1"/>
</dbReference>
<dbReference type="PANTHER" id="PTHR43553:SF24">
    <property type="entry name" value="ENERGY-COUPLING FACTOR TRANSPORTER ATP-BINDING PROTEIN ECFA1"/>
    <property type="match status" value="1"/>
</dbReference>
<dbReference type="PROSITE" id="PS00211">
    <property type="entry name" value="ABC_TRANSPORTER_1"/>
    <property type="match status" value="1"/>
</dbReference>
<proteinExistence type="inferred from homology"/>
<dbReference type="GeneID" id="93075737"/>
<dbReference type="InterPro" id="IPR017871">
    <property type="entry name" value="ABC_transporter-like_CS"/>
</dbReference>
<keyword evidence="8" id="KW-0472">Membrane</keyword>
<dbReference type="EC" id="3.6.3.-" evidence="10"/>
<dbReference type="AlphaFoldDB" id="A0A0H3JBG7"/>
<feature type="domain" description="ABC transporter" evidence="9">
    <location>
        <begin position="6"/>
        <end position="245"/>
    </location>
</feature>
<evidence type="ECO:0000256" key="4">
    <source>
        <dbReference type="ARBA" id="ARBA00022475"/>
    </source>
</evidence>
<dbReference type="PATRIC" id="fig|1262449.3.peg.3915"/>
<dbReference type="RefSeq" id="WP_003448038.1">
    <property type="nucleotide sequence ID" value="NZ_ANZB01000019.1"/>
</dbReference>
<reference evidence="10 13" key="1">
    <citation type="journal article" date="2015" name="Genome Announc.">
        <title>Complete Genome Sequence of the Nitrogen-Fixing and Solvent-Producing Clostridium pasteurianum DSM 525.</title>
        <authorList>
            <person name="Poehlein A."/>
            <person name="Grosse-Honebrink A."/>
            <person name="Zhang Y."/>
            <person name="Minton N.P."/>
            <person name="Daniel R."/>
        </authorList>
    </citation>
    <scope>NUCLEOTIDE SEQUENCE [LARGE SCALE GENOMIC DNA]</scope>
    <source>
        <strain evidence="10">DSM 525</strain>
        <strain evidence="13">DSM 525 / ATCC 6013</strain>
    </source>
</reference>
<evidence type="ECO:0000313" key="10">
    <source>
        <dbReference type="EMBL" id="AJA53688.1"/>
    </source>
</evidence>
<dbReference type="InterPro" id="IPR003439">
    <property type="entry name" value="ABC_transporter-like_ATP-bd"/>
</dbReference>
<name>A0A0H3JBG7_CLOPA</name>
<dbReference type="CDD" id="cd03225">
    <property type="entry name" value="ABC_cobalt_CbiO_domain1"/>
    <property type="match status" value="1"/>
</dbReference>
<dbReference type="NCBIfam" id="NF010167">
    <property type="entry name" value="PRK13648.1"/>
    <property type="match status" value="1"/>
</dbReference>
<keyword evidence="13" id="KW-1185">Reference proteome</keyword>
<protein>
    <submittedName>
        <fullName evidence="10">Energy-coupling factor transporter ATP-binding protein EcfA1</fullName>
        <ecNumber evidence="10">3.6.3.-</ecNumber>
    </submittedName>
    <submittedName>
        <fullName evidence="11">Fe(3+)-transporting ATPase</fullName>
        <ecNumber evidence="11">3.6.3.30</ecNumber>
    </submittedName>
</protein>
<dbReference type="GO" id="GO:0042626">
    <property type="term" value="F:ATPase-coupled transmembrane transporter activity"/>
    <property type="evidence" value="ECO:0007669"/>
    <property type="project" value="TreeGrafter"/>
</dbReference>
<comment type="subcellular location">
    <subcellularLocation>
        <location evidence="1">Cell membrane</location>
        <topology evidence="1">Peripheral membrane protein</topology>
    </subcellularLocation>
</comment>
<evidence type="ECO:0000313" key="12">
    <source>
        <dbReference type="Proteomes" id="UP000028042"/>
    </source>
</evidence>
<accession>A0A0H3JBG7</accession>
<sequence>MKNNMVECRNVTYKYEDTETKTFNLALDNINVNVSKGEFLVILGRNGSGKSTFAKHINALMIPTSGNIIVDGLDTSDDNNVWTIRNKAGMVFQNPDNQLVATIVEEDVAFGPENLGITPDEIRRRVDNSLKKVDMYAYRKHAPHLLSGGQKQRVAIAGILAMEPECIIFDESTAMLDPLGRNEVINTIKSLNANSNMTIILITHYMEEAIAADRIIVMDKGKIIKQGSPREVFREVEIMKNIGLDVPQMTELAYELRKSGIDIRNDILTIDEMVNELCRLK</sequence>
<keyword evidence="6 10" id="KW-0067">ATP-binding</keyword>
<keyword evidence="7" id="KW-1278">Translocase</keyword>
<dbReference type="PROSITE" id="PS50893">
    <property type="entry name" value="ABC_TRANSPORTER_2"/>
    <property type="match status" value="1"/>
</dbReference>
<dbReference type="InterPro" id="IPR027417">
    <property type="entry name" value="P-loop_NTPase"/>
</dbReference>
<evidence type="ECO:0000256" key="8">
    <source>
        <dbReference type="ARBA" id="ARBA00023136"/>
    </source>
</evidence>
<evidence type="ECO:0000313" key="11">
    <source>
        <dbReference type="EMBL" id="KRU14287.1"/>
    </source>
</evidence>
<evidence type="ECO:0000256" key="1">
    <source>
        <dbReference type="ARBA" id="ARBA00004202"/>
    </source>
</evidence>
<keyword evidence="4" id="KW-1003">Cell membrane</keyword>
<evidence type="ECO:0000256" key="6">
    <source>
        <dbReference type="ARBA" id="ARBA00022840"/>
    </source>
</evidence>
<dbReference type="Gene3D" id="3.40.50.300">
    <property type="entry name" value="P-loop containing nucleotide triphosphate hydrolases"/>
    <property type="match status" value="1"/>
</dbReference>
<reference evidence="11" key="2">
    <citation type="submission" date="2015-10" db="EMBL/GenBank/DDBJ databases">
        <title>Improved Draft Genome Sequence of Clostridium pasteurianum Strain ATCC 6013 (DSM 525) Using a Hybrid Next-Generation Sequencing Approach.</title>
        <authorList>
            <person name="Pyne M.E."/>
            <person name="Utturkar S.M."/>
            <person name="Brown S.D."/>
            <person name="Moo-Young M."/>
            <person name="Chung D.A."/>
            <person name="Chou P.C."/>
        </authorList>
    </citation>
    <scope>NUCLEOTIDE SEQUENCE</scope>
    <source>
        <strain evidence="11">ATCC 6013</strain>
    </source>
</reference>
<dbReference type="InterPro" id="IPR050095">
    <property type="entry name" value="ECF_ABC_transporter_ATP-bd"/>
</dbReference>
<evidence type="ECO:0000256" key="5">
    <source>
        <dbReference type="ARBA" id="ARBA00022741"/>
    </source>
</evidence>
<dbReference type="InterPro" id="IPR015856">
    <property type="entry name" value="ABC_transpr_CbiO/EcfA_su"/>
</dbReference>
<gene>
    <name evidence="10" type="primary">ecfA1</name>
    <name evidence="10" type="ORF">CLPA_c36440</name>
    <name evidence="11" type="ORF">CP6013_03545</name>
</gene>
<evidence type="ECO:0000313" key="13">
    <source>
        <dbReference type="Proteomes" id="UP000030905"/>
    </source>
</evidence>
<dbReference type="Proteomes" id="UP000028042">
    <property type="component" value="Unassembled WGS sequence"/>
</dbReference>